<accession>A0A0A8YWX9</accession>
<name>A0A0A8YWX9_ARUDO</name>
<evidence type="ECO:0000313" key="1">
    <source>
        <dbReference type="EMBL" id="JAD27087.1"/>
    </source>
</evidence>
<organism evidence="1">
    <name type="scientific">Arundo donax</name>
    <name type="common">Giant reed</name>
    <name type="synonym">Donax arundinaceus</name>
    <dbReference type="NCBI Taxonomy" id="35708"/>
    <lineage>
        <taxon>Eukaryota</taxon>
        <taxon>Viridiplantae</taxon>
        <taxon>Streptophyta</taxon>
        <taxon>Embryophyta</taxon>
        <taxon>Tracheophyta</taxon>
        <taxon>Spermatophyta</taxon>
        <taxon>Magnoliopsida</taxon>
        <taxon>Liliopsida</taxon>
        <taxon>Poales</taxon>
        <taxon>Poaceae</taxon>
        <taxon>PACMAD clade</taxon>
        <taxon>Arundinoideae</taxon>
        <taxon>Arundineae</taxon>
        <taxon>Arundo</taxon>
    </lineage>
</organism>
<protein>
    <submittedName>
        <fullName evidence="1">Uncharacterized protein</fullName>
    </submittedName>
</protein>
<proteinExistence type="predicted"/>
<dbReference type="AlphaFoldDB" id="A0A0A8YWX9"/>
<dbReference type="EMBL" id="GBRH01270808">
    <property type="protein sequence ID" value="JAD27087.1"/>
    <property type="molecule type" value="Transcribed_RNA"/>
</dbReference>
<reference evidence="1" key="1">
    <citation type="submission" date="2014-09" db="EMBL/GenBank/DDBJ databases">
        <authorList>
            <person name="Magalhaes I.L.F."/>
            <person name="Oliveira U."/>
            <person name="Santos F.R."/>
            <person name="Vidigal T.H.D.A."/>
            <person name="Brescovit A.D."/>
            <person name="Santos A.J."/>
        </authorList>
    </citation>
    <scope>NUCLEOTIDE SEQUENCE</scope>
    <source>
        <tissue evidence="1">Shoot tissue taken approximately 20 cm above the soil surface</tissue>
    </source>
</reference>
<sequence length="42" mass="4859">MGQCYETGAAYLKNWSSSHAYVLIHFRAPAFLKCFHPLQLEE</sequence>
<reference evidence="1" key="2">
    <citation type="journal article" date="2015" name="Data Brief">
        <title>Shoot transcriptome of the giant reed, Arundo donax.</title>
        <authorList>
            <person name="Barrero R.A."/>
            <person name="Guerrero F.D."/>
            <person name="Moolhuijzen P."/>
            <person name="Goolsby J.A."/>
            <person name="Tidwell J."/>
            <person name="Bellgard S.E."/>
            <person name="Bellgard M.I."/>
        </authorList>
    </citation>
    <scope>NUCLEOTIDE SEQUENCE</scope>
    <source>
        <tissue evidence="1">Shoot tissue taken approximately 20 cm above the soil surface</tissue>
    </source>
</reference>